<keyword evidence="1" id="KW-0812">Transmembrane</keyword>
<keyword evidence="1" id="KW-0472">Membrane</keyword>
<accession>A0A8S1QXE4</accession>
<evidence type="ECO:0000256" key="1">
    <source>
        <dbReference type="SAM" id="Phobius"/>
    </source>
</evidence>
<dbReference type="Proteomes" id="UP000692954">
    <property type="component" value="Unassembled WGS sequence"/>
</dbReference>
<sequence length="356" mass="41367">MENVMHVKVDMNYILAIVVLFAKIKLLLYYNNVMKTLLFVLIVNINVLYIVLIAILEYVFNVMKMLDGMFRLMEHVIPYVVMEQSLVQLKVVMMVILFRMMDVMVVNFNVILIVLLVSINSVYLAKLVINQFKIDVLQNVRIPFQYILNNVKMEIQLNMMDVLIANFNVLDIAQIANLGSVRSVINQMDGIYNQMELVKAYAETIQLLEKLKNVTIIPILLDLVINVNIHVNKIVQYVIKVCAVFVLKDINYYNQYKNAFKFVMMGLQLRLITYVRIIIICRMMAVILVKLVVNHLVLNVLQMDAKNVINKDGNQMNNNINVNLFVEMEQLYKMMSVMTQQIKTVFNVNINVKILV</sequence>
<reference evidence="2" key="1">
    <citation type="submission" date="2021-01" db="EMBL/GenBank/DDBJ databases">
        <authorList>
            <consortium name="Genoscope - CEA"/>
            <person name="William W."/>
        </authorList>
    </citation>
    <scope>NUCLEOTIDE SEQUENCE</scope>
</reference>
<feature type="transmembrane region" description="Helical" evidence="1">
    <location>
        <begin position="104"/>
        <end position="125"/>
    </location>
</feature>
<keyword evidence="3" id="KW-1185">Reference proteome</keyword>
<proteinExistence type="predicted"/>
<dbReference type="AlphaFoldDB" id="A0A8S1QXE4"/>
<feature type="transmembrane region" description="Helical" evidence="1">
    <location>
        <begin position="12"/>
        <end position="30"/>
    </location>
</feature>
<evidence type="ECO:0008006" key="4">
    <source>
        <dbReference type="Google" id="ProtNLM"/>
    </source>
</evidence>
<dbReference type="EMBL" id="CAJJDN010000126">
    <property type="protein sequence ID" value="CAD8120371.1"/>
    <property type="molecule type" value="Genomic_DNA"/>
</dbReference>
<gene>
    <name evidence="2" type="ORF">PSON_ATCC_30995.1.T1260006</name>
</gene>
<evidence type="ECO:0000313" key="2">
    <source>
        <dbReference type="EMBL" id="CAD8120371.1"/>
    </source>
</evidence>
<protein>
    <recommendedName>
        <fullName evidence="4">Transmembrane protein</fullName>
    </recommendedName>
</protein>
<comment type="caution">
    <text evidence="2">The sequence shown here is derived from an EMBL/GenBank/DDBJ whole genome shotgun (WGS) entry which is preliminary data.</text>
</comment>
<organism evidence="2 3">
    <name type="scientific">Paramecium sonneborni</name>
    <dbReference type="NCBI Taxonomy" id="65129"/>
    <lineage>
        <taxon>Eukaryota</taxon>
        <taxon>Sar</taxon>
        <taxon>Alveolata</taxon>
        <taxon>Ciliophora</taxon>
        <taxon>Intramacronucleata</taxon>
        <taxon>Oligohymenophorea</taxon>
        <taxon>Peniculida</taxon>
        <taxon>Parameciidae</taxon>
        <taxon>Paramecium</taxon>
    </lineage>
</organism>
<evidence type="ECO:0000313" key="3">
    <source>
        <dbReference type="Proteomes" id="UP000692954"/>
    </source>
</evidence>
<feature type="transmembrane region" description="Helical" evidence="1">
    <location>
        <begin position="271"/>
        <end position="293"/>
    </location>
</feature>
<feature type="transmembrane region" description="Helical" evidence="1">
    <location>
        <begin position="36"/>
        <end position="56"/>
    </location>
</feature>
<name>A0A8S1QXE4_9CILI</name>
<keyword evidence="1" id="KW-1133">Transmembrane helix</keyword>